<accession>A0A0F9T582</accession>
<sequence length="89" mass="10125">MKFTENIALIHLVQKNLESYGPATEKDISWWTGLTLTSIQTTIKKIKTPLEKVNISNLNSTYLISSSDLNSFNNLMQTPKISNFDNFTQ</sequence>
<dbReference type="Pfam" id="PF06224">
    <property type="entry name" value="AlkZ-like"/>
    <property type="match status" value="1"/>
</dbReference>
<organism evidence="1">
    <name type="scientific">marine sediment metagenome</name>
    <dbReference type="NCBI Taxonomy" id="412755"/>
    <lineage>
        <taxon>unclassified sequences</taxon>
        <taxon>metagenomes</taxon>
        <taxon>ecological metagenomes</taxon>
    </lineage>
</organism>
<comment type="caution">
    <text evidence="1">The sequence shown here is derived from an EMBL/GenBank/DDBJ whole genome shotgun (WGS) entry which is preliminary data.</text>
</comment>
<proteinExistence type="predicted"/>
<evidence type="ECO:0008006" key="2">
    <source>
        <dbReference type="Google" id="ProtNLM"/>
    </source>
</evidence>
<reference evidence="1" key="1">
    <citation type="journal article" date="2015" name="Nature">
        <title>Complex archaea that bridge the gap between prokaryotes and eukaryotes.</title>
        <authorList>
            <person name="Spang A."/>
            <person name="Saw J.H."/>
            <person name="Jorgensen S.L."/>
            <person name="Zaremba-Niedzwiedzka K."/>
            <person name="Martijn J."/>
            <person name="Lind A.E."/>
            <person name="van Eijk R."/>
            <person name="Schleper C."/>
            <person name="Guy L."/>
            <person name="Ettema T.J."/>
        </authorList>
    </citation>
    <scope>NUCLEOTIDE SEQUENCE</scope>
</reference>
<dbReference type="AlphaFoldDB" id="A0A0F9T582"/>
<gene>
    <name evidence="1" type="ORF">LCGC14_0696020</name>
</gene>
<evidence type="ECO:0000313" key="1">
    <source>
        <dbReference type="EMBL" id="KKN44146.1"/>
    </source>
</evidence>
<dbReference type="EMBL" id="LAZR01001467">
    <property type="protein sequence ID" value="KKN44146.1"/>
    <property type="molecule type" value="Genomic_DNA"/>
</dbReference>
<protein>
    <recommendedName>
        <fullName evidence="2">Winged helix DNA-binding domain-containing protein</fullName>
    </recommendedName>
</protein>
<dbReference type="InterPro" id="IPR009351">
    <property type="entry name" value="AlkZ-like"/>
</dbReference>
<name>A0A0F9T582_9ZZZZ</name>